<dbReference type="Pfam" id="PF02472">
    <property type="entry name" value="ExbD"/>
    <property type="match status" value="1"/>
</dbReference>
<dbReference type="RefSeq" id="WP_206724496.1">
    <property type="nucleotide sequence ID" value="NZ_CP071090.1"/>
</dbReference>
<accession>A0ABX7NVH6</accession>
<keyword evidence="7" id="KW-0653">Protein transport</keyword>
<protein>
    <submittedName>
        <fullName evidence="9">Biopolymer transporter ExbD</fullName>
    </submittedName>
</protein>
<comment type="similarity">
    <text evidence="2 7">Belongs to the ExbD/TolR family.</text>
</comment>
<dbReference type="PANTHER" id="PTHR30558:SF7">
    <property type="entry name" value="TOL-PAL SYSTEM PROTEIN TOLR"/>
    <property type="match status" value="1"/>
</dbReference>
<dbReference type="InterPro" id="IPR003400">
    <property type="entry name" value="ExbD"/>
</dbReference>
<keyword evidence="3" id="KW-1003">Cell membrane</keyword>
<organism evidence="9 10">
    <name type="scientific">Pyxidicoccus parkwayensis</name>
    <dbReference type="NCBI Taxonomy" id="2813578"/>
    <lineage>
        <taxon>Bacteria</taxon>
        <taxon>Pseudomonadati</taxon>
        <taxon>Myxococcota</taxon>
        <taxon>Myxococcia</taxon>
        <taxon>Myxococcales</taxon>
        <taxon>Cystobacterineae</taxon>
        <taxon>Myxococcaceae</taxon>
        <taxon>Pyxidicoccus</taxon>
    </lineage>
</organism>
<feature type="transmembrane region" description="Helical" evidence="8">
    <location>
        <begin position="20"/>
        <end position="40"/>
    </location>
</feature>
<keyword evidence="7" id="KW-0813">Transport</keyword>
<evidence type="ECO:0000313" key="9">
    <source>
        <dbReference type="EMBL" id="QSQ22920.1"/>
    </source>
</evidence>
<gene>
    <name evidence="9" type="ORF">JY651_48840</name>
</gene>
<dbReference type="Proteomes" id="UP000662747">
    <property type="component" value="Chromosome"/>
</dbReference>
<evidence type="ECO:0000256" key="6">
    <source>
        <dbReference type="ARBA" id="ARBA00023136"/>
    </source>
</evidence>
<comment type="subcellular location">
    <subcellularLocation>
        <location evidence="1">Cell membrane</location>
        <topology evidence="1">Single-pass membrane protein</topology>
    </subcellularLocation>
    <subcellularLocation>
        <location evidence="7">Cell membrane</location>
        <topology evidence="7">Single-pass type II membrane protein</topology>
    </subcellularLocation>
</comment>
<evidence type="ECO:0000256" key="2">
    <source>
        <dbReference type="ARBA" id="ARBA00005811"/>
    </source>
</evidence>
<evidence type="ECO:0000256" key="7">
    <source>
        <dbReference type="RuleBase" id="RU003879"/>
    </source>
</evidence>
<dbReference type="Gene3D" id="3.30.420.270">
    <property type="match status" value="1"/>
</dbReference>
<evidence type="ECO:0000256" key="4">
    <source>
        <dbReference type="ARBA" id="ARBA00022692"/>
    </source>
</evidence>
<evidence type="ECO:0000256" key="5">
    <source>
        <dbReference type="ARBA" id="ARBA00022989"/>
    </source>
</evidence>
<reference evidence="9 10" key="1">
    <citation type="submission" date="2021-02" db="EMBL/GenBank/DDBJ databases">
        <title>De Novo genome assembly of isolated myxobacteria.</title>
        <authorList>
            <person name="Stevens D.C."/>
        </authorList>
    </citation>
    <scope>NUCLEOTIDE SEQUENCE [LARGE SCALE GENOMIC DNA]</scope>
    <source>
        <strain evidence="10">SCPEA02</strain>
    </source>
</reference>
<keyword evidence="10" id="KW-1185">Reference proteome</keyword>
<evidence type="ECO:0000313" key="10">
    <source>
        <dbReference type="Proteomes" id="UP000662747"/>
    </source>
</evidence>
<dbReference type="PANTHER" id="PTHR30558">
    <property type="entry name" value="EXBD MEMBRANE COMPONENT OF PMF-DRIVEN MACROMOLECULE IMPORT SYSTEM"/>
    <property type="match status" value="1"/>
</dbReference>
<evidence type="ECO:0000256" key="8">
    <source>
        <dbReference type="SAM" id="Phobius"/>
    </source>
</evidence>
<proteinExistence type="inferred from homology"/>
<name>A0ABX7NVH6_9BACT</name>
<keyword evidence="5 8" id="KW-1133">Transmembrane helix</keyword>
<sequence length="148" mass="15720">MAGGAQQDNEEEITGINVTPLVDIVLVLLIIFMVTANFIVRETVEVDLPRAANGGETVQGLVNVVLDKEGKLYFDGAEVSEADLTRKVAEQVAKDKDTRAIISADQSLAYGRVMRLIDVVKGQGIAKFALNIEKDVAPSAPASTPAAP</sequence>
<evidence type="ECO:0000256" key="1">
    <source>
        <dbReference type="ARBA" id="ARBA00004162"/>
    </source>
</evidence>
<evidence type="ECO:0000256" key="3">
    <source>
        <dbReference type="ARBA" id="ARBA00022475"/>
    </source>
</evidence>
<keyword evidence="4 7" id="KW-0812">Transmembrane</keyword>
<dbReference type="EMBL" id="CP071090">
    <property type="protein sequence ID" value="QSQ22920.1"/>
    <property type="molecule type" value="Genomic_DNA"/>
</dbReference>
<keyword evidence="6 8" id="KW-0472">Membrane</keyword>